<proteinExistence type="predicted"/>
<dbReference type="EMBL" id="SCHB01000001">
    <property type="protein sequence ID" value="TBW73543.1"/>
    <property type="molecule type" value="Genomic_DNA"/>
</dbReference>
<sequence>MPWTMSDYPPSWKNLAQLERKKAIDIGNAMLKDGYDEHDVIPIATQQAEKWYQDATESELEQLKYKHITQHEKDNSAQPQLNDHNVHVYFEDEKWKVKTSGAKQATATYNTKKQAVERAQKIAENRNTHVITHKKNSQ</sequence>
<reference evidence="1 2" key="1">
    <citation type="journal article" date="2019" name="Sci. Transl. Med.">
        <title>Quorum sensing between bacterial species on the skin protects against epidermal injury in atopic dermatitis.</title>
        <authorList>
            <person name="Williams M.R."/>
        </authorList>
    </citation>
    <scope>NUCLEOTIDE SEQUENCE [LARGE SCALE GENOMIC DNA]</scope>
    <source>
        <strain evidence="1 2">E7</strain>
    </source>
</reference>
<dbReference type="GeneID" id="58091212"/>
<comment type="caution">
    <text evidence="1">The sequence shown here is derived from an EMBL/GenBank/DDBJ whole genome shotgun (WGS) entry which is preliminary data.</text>
</comment>
<evidence type="ECO:0000313" key="1">
    <source>
        <dbReference type="EMBL" id="TBW73543.1"/>
    </source>
</evidence>
<organism evidence="1 2">
    <name type="scientific">Staphylococcus lugdunensis</name>
    <dbReference type="NCBI Taxonomy" id="28035"/>
    <lineage>
        <taxon>Bacteria</taxon>
        <taxon>Bacillati</taxon>
        <taxon>Bacillota</taxon>
        <taxon>Bacilli</taxon>
        <taxon>Bacillales</taxon>
        <taxon>Staphylococcaceae</taxon>
        <taxon>Staphylococcus</taxon>
    </lineage>
</organism>
<gene>
    <name evidence="1" type="ORF">EQ812_01705</name>
</gene>
<evidence type="ECO:0000313" key="2">
    <source>
        <dbReference type="Proteomes" id="UP000293637"/>
    </source>
</evidence>
<accession>A0A4Q9WED6</accession>
<dbReference type="Pfam" id="PF09954">
    <property type="entry name" value="DUF2188"/>
    <property type="match status" value="1"/>
</dbReference>
<name>A0A4Q9WED6_STALU</name>
<dbReference type="AlphaFoldDB" id="A0A4Q9WED6"/>
<dbReference type="RefSeq" id="WP_002492468.1">
    <property type="nucleotide sequence ID" value="NZ_AP021848.1"/>
</dbReference>
<protein>
    <submittedName>
        <fullName evidence="1">DUF2188 domain-containing protein</fullName>
    </submittedName>
</protein>
<dbReference type="Proteomes" id="UP000293637">
    <property type="component" value="Unassembled WGS sequence"/>
</dbReference>
<dbReference type="InterPro" id="IPR018691">
    <property type="entry name" value="DUF2188"/>
</dbReference>